<keyword evidence="3" id="KW-0804">Transcription</keyword>
<evidence type="ECO:0000313" key="7">
    <source>
        <dbReference type="Proteomes" id="UP000217784"/>
    </source>
</evidence>
<dbReference type="AlphaFoldDB" id="A0A2A2H0S7"/>
<dbReference type="GO" id="GO:0003677">
    <property type="term" value="F:DNA binding"/>
    <property type="evidence" value="ECO:0007669"/>
    <property type="project" value="UniProtKB-KW"/>
</dbReference>
<protein>
    <recommendedName>
        <fullName evidence="5">HTH hxlR-type domain-containing protein</fullName>
    </recommendedName>
</protein>
<evidence type="ECO:0000313" key="6">
    <source>
        <dbReference type="EMBL" id="PAV02934.1"/>
    </source>
</evidence>
<dbReference type="InterPro" id="IPR002577">
    <property type="entry name" value="HTH_HxlR"/>
</dbReference>
<dbReference type="EMBL" id="LMVM01000041">
    <property type="protein sequence ID" value="PAV02934.1"/>
    <property type="molecule type" value="Genomic_DNA"/>
</dbReference>
<sequence>MLTSLREDPLRYNQIKKNIGEISPKTLSNTLKTLEHEGLIERNVYGETPPRVEYSLTESGKELQIALIPLVEWVRRRENHDEPHTGHKSHKKNQIKNST</sequence>
<dbReference type="PROSITE" id="PS51118">
    <property type="entry name" value="HTH_HXLR"/>
    <property type="match status" value="1"/>
</dbReference>
<keyword evidence="7" id="KW-1185">Reference proteome</keyword>
<keyword evidence="1" id="KW-0805">Transcription regulation</keyword>
<organism evidence="6 7">
    <name type="scientific">Methanobacterium bryantii</name>
    <dbReference type="NCBI Taxonomy" id="2161"/>
    <lineage>
        <taxon>Archaea</taxon>
        <taxon>Methanobacteriati</taxon>
        <taxon>Methanobacteriota</taxon>
        <taxon>Methanomada group</taxon>
        <taxon>Methanobacteria</taxon>
        <taxon>Methanobacteriales</taxon>
        <taxon>Methanobacteriaceae</taxon>
        <taxon>Methanobacterium</taxon>
    </lineage>
</organism>
<dbReference type="SUPFAM" id="SSF46785">
    <property type="entry name" value="Winged helix' DNA-binding domain"/>
    <property type="match status" value="1"/>
</dbReference>
<dbReference type="InterPro" id="IPR036390">
    <property type="entry name" value="WH_DNA-bd_sf"/>
</dbReference>
<feature type="region of interest" description="Disordered" evidence="4">
    <location>
        <begin position="78"/>
        <end position="99"/>
    </location>
</feature>
<dbReference type="PANTHER" id="PTHR33204:SF18">
    <property type="entry name" value="TRANSCRIPTIONAL REGULATORY PROTEIN"/>
    <property type="match status" value="1"/>
</dbReference>
<reference evidence="6 7" key="1">
    <citation type="journal article" date="2017" name="BMC Genomics">
        <title>Genomic analysis of methanogenic archaea reveals a shift towards energy conservation.</title>
        <authorList>
            <person name="Gilmore S.P."/>
            <person name="Henske J.K."/>
            <person name="Sexton J.A."/>
            <person name="Solomon K.V."/>
            <person name="Seppala S."/>
            <person name="Yoo J.I."/>
            <person name="Huyett L.M."/>
            <person name="Pressman A."/>
            <person name="Cogan J.Z."/>
            <person name="Kivenson V."/>
            <person name="Peng X."/>
            <person name="Tan Y."/>
            <person name="Valentine D.L."/>
            <person name="O'Malley M.A."/>
        </authorList>
    </citation>
    <scope>NUCLEOTIDE SEQUENCE [LARGE SCALE GENOMIC DNA]</scope>
    <source>
        <strain evidence="6 7">M.o.H.</strain>
    </source>
</reference>
<feature type="domain" description="HTH hxlR-type" evidence="5">
    <location>
        <begin position="1"/>
        <end position="82"/>
    </location>
</feature>
<evidence type="ECO:0000256" key="1">
    <source>
        <dbReference type="ARBA" id="ARBA00023015"/>
    </source>
</evidence>
<name>A0A2A2H0S7_METBR</name>
<proteinExistence type="predicted"/>
<accession>A0A2A2H0S7</accession>
<keyword evidence="2" id="KW-0238">DNA-binding</keyword>
<dbReference type="Gene3D" id="1.10.10.10">
    <property type="entry name" value="Winged helix-like DNA-binding domain superfamily/Winged helix DNA-binding domain"/>
    <property type="match status" value="1"/>
</dbReference>
<dbReference type="PANTHER" id="PTHR33204">
    <property type="entry name" value="TRANSCRIPTIONAL REGULATOR, MARR FAMILY"/>
    <property type="match status" value="1"/>
</dbReference>
<dbReference type="Proteomes" id="UP000217784">
    <property type="component" value="Unassembled WGS sequence"/>
</dbReference>
<gene>
    <name evidence="6" type="ORF">ASJ80_03765</name>
</gene>
<dbReference type="CDD" id="cd00090">
    <property type="entry name" value="HTH_ARSR"/>
    <property type="match status" value="1"/>
</dbReference>
<evidence type="ECO:0000256" key="4">
    <source>
        <dbReference type="SAM" id="MobiDB-lite"/>
    </source>
</evidence>
<dbReference type="InterPro" id="IPR011991">
    <property type="entry name" value="ArsR-like_HTH"/>
</dbReference>
<dbReference type="Pfam" id="PF01638">
    <property type="entry name" value="HxlR"/>
    <property type="match status" value="1"/>
</dbReference>
<dbReference type="InterPro" id="IPR036388">
    <property type="entry name" value="WH-like_DNA-bd_sf"/>
</dbReference>
<feature type="compositionally biased region" description="Basic residues" evidence="4">
    <location>
        <begin position="86"/>
        <end position="99"/>
    </location>
</feature>
<evidence type="ECO:0000256" key="3">
    <source>
        <dbReference type="ARBA" id="ARBA00023163"/>
    </source>
</evidence>
<comment type="caution">
    <text evidence="6">The sequence shown here is derived from an EMBL/GenBank/DDBJ whole genome shotgun (WGS) entry which is preliminary data.</text>
</comment>
<evidence type="ECO:0000259" key="5">
    <source>
        <dbReference type="PROSITE" id="PS51118"/>
    </source>
</evidence>
<evidence type="ECO:0000256" key="2">
    <source>
        <dbReference type="ARBA" id="ARBA00023125"/>
    </source>
</evidence>